<keyword evidence="8" id="KW-1185">Reference proteome</keyword>
<reference evidence="7 8" key="1">
    <citation type="submission" date="2016-11" db="EMBL/GenBank/DDBJ databases">
        <authorList>
            <person name="Jaros S."/>
            <person name="Januszkiewicz K."/>
            <person name="Wedrychowicz H."/>
        </authorList>
    </citation>
    <scope>NUCLEOTIDE SEQUENCE [LARGE SCALE GENOMIC DNA]</scope>
    <source>
        <strain evidence="7 8">DSM 43832</strain>
    </source>
</reference>
<dbReference type="InterPro" id="IPR000064">
    <property type="entry name" value="NLP_P60_dom"/>
</dbReference>
<dbReference type="RefSeq" id="WP_234997631.1">
    <property type="nucleotide sequence ID" value="NZ_CALGVN010000035.1"/>
</dbReference>
<keyword evidence="4" id="KW-0788">Thiol protease</keyword>
<evidence type="ECO:0000256" key="3">
    <source>
        <dbReference type="ARBA" id="ARBA00022801"/>
    </source>
</evidence>
<name>A0A1M7ARH6_PSETH</name>
<evidence type="ECO:0000256" key="5">
    <source>
        <dbReference type="SAM" id="Phobius"/>
    </source>
</evidence>
<dbReference type="PANTHER" id="PTHR47359">
    <property type="entry name" value="PEPTIDOGLYCAN DL-ENDOPEPTIDASE CWLO"/>
    <property type="match status" value="1"/>
</dbReference>
<evidence type="ECO:0000256" key="4">
    <source>
        <dbReference type="ARBA" id="ARBA00022807"/>
    </source>
</evidence>
<dbReference type="STRING" id="1848.SAMN05443637_12954"/>
<dbReference type="GO" id="GO:0006508">
    <property type="term" value="P:proteolysis"/>
    <property type="evidence" value="ECO:0007669"/>
    <property type="project" value="UniProtKB-KW"/>
</dbReference>
<gene>
    <name evidence="7" type="ORF">SAMN05443637_12954</name>
</gene>
<protein>
    <submittedName>
        <fullName evidence="7">NlpC/P60 family protein</fullName>
    </submittedName>
</protein>
<dbReference type="PANTHER" id="PTHR47359:SF3">
    <property type="entry name" value="NLP_P60 DOMAIN-CONTAINING PROTEIN-RELATED"/>
    <property type="match status" value="1"/>
</dbReference>
<keyword evidence="5" id="KW-0472">Membrane</keyword>
<keyword evidence="3" id="KW-0378">Hydrolase</keyword>
<dbReference type="Pfam" id="PF00877">
    <property type="entry name" value="NLPC_P60"/>
    <property type="match status" value="1"/>
</dbReference>
<dbReference type="Proteomes" id="UP000184363">
    <property type="component" value="Unassembled WGS sequence"/>
</dbReference>
<dbReference type="PROSITE" id="PS51935">
    <property type="entry name" value="NLPC_P60"/>
    <property type="match status" value="1"/>
</dbReference>
<dbReference type="Gene3D" id="3.90.1720.10">
    <property type="entry name" value="endopeptidase domain like (from Nostoc punctiforme)"/>
    <property type="match status" value="1"/>
</dbReference>
<dbReference type="AlphaFoldDB" id="A0A1M7ARH6"/>
<sequence>MTTAHLLVAPSPPPPPRGLLRAGLAVAALAVASVFGIAALMLTGAAPQRTAVTCDPALAAAATTAIGRLSAEQLVNARTIVDVGRAMGVPARGRTVALATALQESTLRNLDHGDRDSLGLFQQRPSMGWGTPAQVRDPEYAARKFYEALLRVDGWEALPVTVAAQRVQRSAFPSAYAKWEGNAAALVSALGQVADVAGCAAPEPGAGERAIAWARQQLGKPYRWGATGPAAFDCSGLMQRAFAAAGITLPRTSRQQFTVGQTLPRDGARPGDLVFWAGDPTNPATIHHVALYLGDGQILEAPQSGQPVRIRALRPGERGLLPVVVRPGAAA</sequence>
<keyword evidence="5" id="KW-0812">Transmembrane</keyword>
<dbReference type="SUPFAM" id="SSF54001">
    <property type="entry name" value="Cysteine proteinases"/>
    <property type="match status" value="1"/>
</dbReference>
<dbReference type="InterPro" id="IPR051794">
    <property type="entry name" value="PG_Endopeptidase_C40"/>
</dbReference>
<accession>A0A1M7ARH6</accession>
<keyword evidence="2" id="KW-0645">Protease</keyword>
<dbReference type="EMBL" id="FRAP01000029">
    <property type="protein sequence ID" value="SHL45267.1"/>
    <property type="molecule type" value="Genomic_DNA"/>
</dbReference>
<organism evidence="7 8">
    <name type="scientific">Pseudonocardia thermophila</name>
    <dbReference type="NCBI Taxonomy" id="1848"/>
    <lineage>
        <taxon>Bacteria</taxon>
        <taxon>Bacillati</taxon>
        <taxon>Actinomycetota</taxon>
        <taxon>Actinomycetes</taxon>
        <taxon>Pseudonocardiales</taxon>
        <taxon>Pseudonocardiaceae</taxon>
        <taxon>Pseudonocardia</taxon>
    </lineage>
</organism>
<evidence type="ECO:0000256" key="1">
    <source>
        <dbReference type="ARBA" id="ARBA00007074"/>
    </source>
</evidence>
<keyword evidence="5" id="KW-1133">Transmembrane helix</keyword>
<dbReference type="InterPro" id="IPR038765">
    <property type="entry name" value="Papain-like_cys_pep_sf"/>
</dbReference>
<evidence type="ECO:0000313" key="8">
    <source>
        <dbReference type="Proteomes" id="UP000184363"/>
    </source>
</evidence>
<comment type="similarity">
    <text evidence="1">Belongs to the peptidase C40 family.</text>
</comment>
<proteinExistence type="inferred from homology"/>
<feature type="domain" description="NlpC/P60" evidence="6">
    <location>
        <begin position="204"/>
        <end position="328"/>
    </location>
</feature>
<dbReference type="GO" id="GO:0008234">
    <property type="term" value="F:cysteine-type peptidase activity"/>
    <property type="evidence" value="ECO:0007669"/>
    <property type="project" value="UniProtKB-KW"/>
</dbReference>
<evidence type="ECO:0000256" key="2">
    <source>
        <dbReference type="ARBA" id="ARBA00022670"/>
    </source>
</evidence>
<evidence type="ECO:0000259" key="6">
    <source>
        <dbReference type="PROSITE" id="PS51935"/>
    </source>
</evidence>
<evidence type="ECO:0000313" key="7">
    <source>
        <dbReference type="EMBL" id="SHL45267.1"/>
    </source>
</evidence>
<feature type="transmembrane region" description="Helical" evidence="5">
    <location>
        <begin position="20"/>
        <end position="42"/>
    </location>
</feature>